<accession>A0A2A7MFX1</accession>
<comment type="caution">
    <text evidence="1">The sequence shown here is derived from an EMBL/GenBank/DDBJ whole genome shotgun (WGS) entry which is preliminary data.</text>
</comment>
<dbReference type="Gene3D" id="2.160.20.80">
    <property type="entry name" value="E3 ubiquitin-protein ligase SopA"/>
    <property type="match status" value="1"/>
</dbReference>
<keyword evidence="2" id="KW-1185">Reference proteome</keyword>
<gene>
    <name evidence="1" type="ORF">CQ394_00920</name>
</gene>
<dbReference type="STRING" id="137838.GCA_001458595_01622"/>
<organism evidence="1 2">
    <name type="scientific">Clostridium neonatale</name>
    <dbReference type="NCBI Taxonomy" id="137838"/>
    <lineage>
        <taxon>Bacteria</taxon>
        <taxon>Bacillati</taxon>
        <taxon>Bacillota</taxon>
        <taxon>Clostridia</taxon>
        <taxon>Eubacteriales</taxon>
        <taxon>Clostridiaceae</taxon>
        <taxon>Clostridium</taxon>
    </lineage>
</organism>
<dbReference type="RefSeq" id="WP_058294494.1">
    <property type="nucleotide sequence ID" value="NZ_CAMRXG010000054.1"/>
</dbReference>
<dbReference type="EMBL" id="PDCJ01000001">
    <property type="protein sequence ID" value="PEG30323.1"/>
    <property type="molecule type" value="Genomic_DNA"/>
</dbReference>
<dbReference type="Pfam" id="PF00805">
    <property type="entry name" value="Pentapeptide"/>
    <property type="match status" value="1"/>
</dbReference>
<evidence type="ECO:0000313" key="2">
    <source>
        <dbReference type="Proteomes" id="UP000220840"/>
    </source>
</evidence>
<protein>
    <submittedName>
        <fullName evidence="1">Pentapeptide repeat-containing protein</fullName>
    </submittedName>
</protein>
<evidence type="ECO:0000313" key="1">
    <source>
        <dbReference type="EMBL" id="PEG30323.1"/>
    </source>
</evidence>
<dbReference type="SUPFAM" id="SSF141571">
    <property type="entry name" value="Pentapeptide repeat-like"/>
    <property type="match status" value="1"/>
</dbReference>
<proteinExistence type="predicted"/>
<dbReference type="AlphaFoldDB" id="A0A2A7MFX1"/>
<name>A0A2A7MFX1_9CLOT</name>
<dbReference type="Proteomes" id="UP000220840">
    <property type="component" value="Unassembled WGS sequence"/>
</dbReference>
<reference evidence="1 2" key="1">
    <citation type="submission" date="2017-10" db="EMBL/GenBank/DDBJ databases">
        <title>Effective Description of Clostridium neonatale sp. nov. linked to necrotizing enterocolitis in neonates and a clarification of species assignable to the genus Clostridium (Prazmowski 1880) emend. Lawson and Rainey 2016.</title>
        <authorList>
            <person name="Bernard K."/>
            <person name="Burdz T."/>
            <person name="Wiebe D."/>
            <person name="Balcewich B."/>
            <person name="Alfa M."/>
            <person name="Bernier A.-M."/>
        </authorList>
    </citation>
    <scope>NUCLEOTIDE SEQUENCE [LARGE SCALE GENOMIC DNA]</scope>
    <source>
        <strain evidence="1 2">LCDC99A005</strain>
    </source>
</reference>
<sequence length="275" mass="31355">MVDIYIDKYINELKVDCKNCFGLCCIALYFSKFEGFPINKDAGAPCINLKKDFTCAVHKNLTAKGLKGCTAYDCFGAGQKIAQVTYEGKDWRENKESSQKMFEGFLIMRQLHEMLWYLTWAFELQSDINIKDKIGLLIDETENLTLLHLDDLLKVNVEGHRDKVNQFLKNTSERIRSKANNKNKQSIRKDYFGKDLRKTDLKGADLRGAILIAANLSNVDLSFADLIGADFRDANINGANLERSIFLTQSQINSAKGDLKTKLPKRIVMPNHWEK</sequence>
<dbReference type="InterPro" id="IPR001646">
    <property type="entry name" value="5peptide_repeat"/>
</dbReference>
<dbReference type="OrthoDB" id="154708at2"/>